<dbReference type="EMBL" id="CP042191">
    <property type="protein sequence ID" value="QDS72299.1"/>
    <property type="molecule type" value="Genomic_DNA"/>
</dbReference>
<evidence type="ECO:0000256" key="1">
    <source>
        <dbReference type="SAM" id="Coils"/>
    </source>
</evidence>
<accession>A0A517L9I5</accession>
<feature type="compositionally biased region" description="Basic and acidic residues" evidence="2">
    <location>
        <begin position="217"/>
        <end position="244"/>
    </location>
</feature>
<feature type="region of interest" description="Disordered" evidence="2">
    <location>
        <begin position="343"/>
        <end position="375"/>
    </location>
</feature>
<name>A0A517L9I5_9PEZI</name>
<dbReference type="STRING" id="50376.A0A517L9I5"/>
<feature type="compositionally biased region" description="Basic and acidic residues" evidence="2">
    <location>
        <begin position="462"/>
        <end position="471"/>
    </location>
</feature>
<dbReference type="AlphaFoldDB" id="A0A517L9I5"/>
<feature type="compositionally biased region" description="Low complexity" evidence="2">
    <location>
        <begin position="46"/>
        <end position="65"/>
    </location>
</feature>
<reference evidence="3 4" key="1">
    <citation type="submission" date="2019-07" db="EMBL/GenBank/DDBJ databases">
        <title>Finished genome of Venturia effusa.</title>
        <authorList>
            <person name="Young C.A."/>
            <person name="Cox M.P."/>
            <person name="Ganley A.R.D."/>
            <person name="David W.J."/>
        </authorList>
    </citation>
    <scope>NUCLEOTIDE SEQUENCE [LARGE SCALE GENOMIC DNA]</scope>
    <source>
        <strain evidence="4">albino</strain>
    </source>
</reference>
<feature type="region of interest" description="Disordered" evidence="2">
    <location>
        <begin position="403"/>
        <end position="484"/>
    </location>
</feature>
<evidence type="ECO:0000256" key="2">
    <source>
        <dbReference type="SAM" id="MobiDB-lite"/>
    </source>
</evidence>
<keyword evidence="4" id="KW-1185">Reference proteome</keyword>
<feature type="region of interest" description="Disordered" evidence="2">
    <location>
        <begin position="197"/>
        <end position="257"/>
    </location>
</feature>
<evidence type="ECO:0000313" key="4">
    <source>
        <dbReference type="Proteomes" id="UP000316270"/>
    </source>
</evidence>
<gene>
    <name evidence="3" type="ORF">FKW77_007326</name>
</gene>
<keyword evidence="1" id="KW-0175">Coiled coil</keyword>
<feature type="compositionally biased region" description="Basic residues" evidence="2">
    <location>
        <begin position="106"/>
        <end position="116"/>
    </location>
</feature>
<dbReference type="Proteomes" id="UP000316270">
    <property type="component" value="Chromosome 7"/>
</dbReference>
<evidence type="ECO:0000313" key="3">
    <source>
        <dbReference type="EMBL" id="QDS72299.1"/>
    </source>
</evidence>
<proteinExistence type="predicted"/>
<feature type="coiled-coil region" evidence="1">
    <location>
        <begin position="659"/>
        <end position="713"/>
    </location>
</feature>
<organism evidence="3 4">
    <name type="scientific">Venturia effusa</name>
    <dbReference type="NCBI Taxonomy" id="50376"/>
    <lineage>
        <taxon>Eukaryota</taxon>
        <taxon>Fungi</taxon>
        <taxon>Dikarya</taxon>
        <taxon>Ascomycota</taxon>
        <taxon>Pezizomycotina</taxon>
        <taxon>Dothideomycetes</taxon>
        <taxon>Pleosporomycetidae</taxon>
        <taxon>Venturiales</taxon>
        <taxon>Venturiaceae</taxon>
        <taxon>Venturia</taxon>
    </lineage>
</organism>
<sequence>MAKLSKASFTPRSRPPRRDMYEVPTTVESDDDEDESGKPALSPHHSNANPNASPRPAPSSLLPPNITITPDRPAPTDNPTSSRKSVQFKDPIATESAGLLSLAVARKAKGRSKGKLVRPSSLTASRGPKSVRQTRRSDKVQVDTGKALPNTTALYPGDRDAQTSSPGNNGNGGRRSGRMRQDVATYNDTYTTRAAAGLTSLGQRKKRSELCSTASPAKDHSHRAEHSGWKESRQAGQSRLRDFEPLQSSPAKSKRAVTVWTKQEEALLKRLHREGLTIQEMKKHFTGRSENAIIGRHSLLKLGPVNRAPENLDNNNERKRKAAATEQTTIGPVKCHRVEGLPASRSPLSQTSPAQIIKGYNSRPPGFPSPSIPMRVERPLKQNDAPQSKLQRDVQVLVDAESPRKASCSVQLVQRRSTDVREAMSEQAGNKSDSPEALVHAIVQEDFGEDEGSSQASEPEDDAYRPDRNDSAPDINDEGPDAPLMPRLFHQFARLQKVVESGAKLQAHVSELNIHRPAEPLFEGLDRLRRKIQMSYQALLDPATEQDAIEEKNAISRRIARLQRLVKDLDADVANVREPQLLSTNIFAFVIPDILTTLASASENVLERTESDDDIVASDISQLIGITRCLTTLGTRALNGEAKVNSDLALVRPVKNNIVAPLNKVLREFERNRDRLEAENEETEKRLRRLQEVRRMRAEREMEKKRLAKLTTEGDRLRVLYMWRMEVEPDLDRLLGKLAMPSLRQRDKIYPLDANGDPFEREAVFKPRSSIPHMDRASAADEDDEWTEEELEALQEGLAEIAHNEIFWKKFFKRYCHYRRNDDGSRGGPLRDRNVAEILKEMCMSQEDTLAVDYHRQLVDDNSWSTSTLRVYLLELAVL</sequence>
<feature type="coiled-coil region" evidence="1">
    <location>
        <begin position="545"/>
        <end position="572"/>
    </location>
</feature>
<protein>
    <submittedName>
        <fullName evidence="3">Uncharacterized protein</fullName>
    </submittedName>
</protein>
<feature type="region of interest" description="Disordered" evidence="2">
    <location>
        <begin position="1"/>
        <end position="181"/>
    </location>
</feature>
<dbReference type="OrthoDB" id="3939134at2759"/>